<evidence type="ECO:0000256" key="12">
    <source>
        <dbReference type="RuleBase" id="RU003357"/>
    </source>
</evidence>
<keyword evidence="3 11" id="KW-1134">Transmembrane beta strand</keyword>
<dbReference type="Gene3D" id="2.40.170.20">
    <property type="entry name" value="TonB-dependent receptor, beta-barrel domain"/>
    <property type="match status" value="1"/>
</dbReference>
<dbReference type="SUPFAM" id="SSF56935">
    <property type="entry name" value="Porins"/>
    <property type="match status" value="1"/>
</dbReference>
<comment type="similarity">
    <text evidence="11 12">Belongs to the TonB-dependent receptor family.</text>
</comment>
<dbReference type="Pfam" id="PF07715">
    <property type="entry name" value="Plug"/>
    <property type="match status" value="1"/>
</dbReference>
<dbReference type="InterPro" id="IPR012910">
    <property type="entry name" value="Plug_dom"/>
</dbReference>
<accession>A0ABT8DN41</accession>
<evidence type="ECO:0000256" key="5">
    <source>
        <dbReference type="ARBA" id="ARBA00022692"/>
    </source>
</evidence>
<dbReference type="PANTHER" id="PTHR32552">
    <property type="entry name" value="FERRICHROME IRON RECEPTOR-RELATED"/>
    <property type="match status" value="1"/>
</dbReference>
<keyword evidence="9 11" id="KW-0472">Membrane</keyword>
<proteinExistence type="inferred from homology"/>
<dbReference type="InterPro" id="IPR036942">
    <property type="entry name" value="Beta-barrel_TonB_sf"/>
</dbReference>
<keyword evidence="5 11" id="KW-0812">Transmembrane</keyword>
<gene>
    <name evidence="15" type="ORF">QWJ38_03665</name>
</gene>
<comment type="caution">
    <text evidence="15">The sequence shown here is derived from an EMBL/GenBank/DDBJ whole genome shotgun (WGS) entry which is preliminary data.</text>
</comment>
<protein>
    <submittedName>
        <fullName evidence="15">TonB-dependent receptor</fullName>
    </submittedName>
</protein>
<sequence>MTANKRKEKLMEVPAAISVLDEATLERANVKEMDDLPNLSPALTISYSTQPGNFSINMRGIGTFSLGIGVEADVSVIIDDIPLALQANAFKDLADVARIEVLKGPQSTLFGKSAIAGALNITTRPITDEAKASLLLTSDGETRLGASYGAVVNDQFRMRISASTTDYPGVVRNLSDGGNLNGSKGQTVMAKLEWAPADDVTLTLAPRYNRQEKNCCVQPLSLLSPTNAAAGTPLYYSNSQFNIPANTNPALSNNNLLGGIPIGPRNVSVRNNYAAGAESTDYGVGFRVDYAPESGPLAKHLFSSITSYSKYEANDFQDGDAFDYNILQHSNTASVRNYANGPIQYGSFGVKSVTQEFRLVSPESQALRYVAGFWYAKNDLSRSLVREPFGIPYATNYATTSYNQSYALFGQATYDLTASTSLVAGLRLNRENTGYDYARTETNNGVGTLVSSRDDSESSHTGKLGLEHRFNKDVMAYGLYSTGHKGVAYDLVSGLTAQQAATFPIPSESAKNFEIGAKAMLLDNRASISVALFKTDFEDFQQSASYIDSATGRFVTFLSSIPAMQTKGVEVDGSFRVSREFQLNGSFAYTKAIYTDFANGPCYNTLNAAGTGQVLGPGCVTVTAPGGGTASVRDMKGLPLPNAPKYKFNVGGNYDIALAEQSFDLFVNGAYRWQDDVLFRHNQDPIGVTQKAYGILDAGFGLKDKKRHYTFTIFAKNLLDKLYAADLQYAPRNGQWSSSTVNVASQNWTPPRDYARYFGARLDLSF</sequence>
<keyword evidence="7" id="KW-0406">Ion transport</keyword>
<keyword evidence="2 11" id="KW-0813">Transport</keyword>
<feature type="domain" description="TonB-dependent receptor-like beta-barrel" evidence="13">
    <location>
        <begin position="234"/>
        <end position="718"/>
    </location>
</feature>
<evidence type="ECO:0000256" key="1">
    <source>
        <dbReference type="ARBA" id="ARBA00004571"/>
    </source>
</evidence>
<evidence type="ECO:0000256" key="4">
    <source>
        <dbReference type="ARBA" id="ARBA00022496"/>
    </source>
</evidence>
<evidence type="ECO:0000259" key="14">
    <source>
        <dbReference type="Pfam" id="PF07715"/>
    </source>
</evidence>
<keyword evidence="15" id="KW-0675">Receptor</keyword>
<keyword evidence="4" id="KW-0410">Iron transport</keyword>
<evidence type="ECO:0000313" key="15">
    <source>
        <dbReference type="EMBL" id="MDN3919373.1"/>
    </source>
</evidence>
<evidence type="ECO:0000256" key="11">
    <source>
        <dbReference type="PROSITE-ProRule" id="PRU01360"/>
    </source>
</evidence>
<evidence type="ECO:0000256" key="8">
    <source>
        <dbReference type="ARBA" id="ARBA00023077"/>
    </source>
</evidence>
<evidence type="ECO:0000256" key="3">
    <source>
        <dbReference type="ARBA" id="ARBA00022452"/>
    </source>
</evidence>
<dbReference type="InterPro" id="IPR000531">
    <property type="entry name" value="Beta-barrel_TonB"/>
</dbReference>
<comment type="subcellular location">
    <subcellularLocation>
        <location evidence="1 11">Cell outer membrane</location>
        <topology evidence="1 11">Multi-pass membrane protein</topology>
    </subcellularLocation>
</comment>
<dbReference type="PROSITE" id="PS52016">
    <property type="entry name" value="TONB_DEPENDENT_REC_3"/>
    <property type="match status" value="1"/>
</dbReference>
<dbReference type="RefSeq" id="WP_290357677.1">
    <property type="nucleotide sequence ID" value="NZ_JAUHHC010000001.1"/>
</dbReference>
<evidence type="ECO:0000256" key="10">
    <source>
        <dbReference type="ARBA" id="ARBA00023237"/>
    </source>
</evidence>
<evidence type="ECO:0000256" key="7">
    <source>
        <dbReference type="ARBA" id="ARBA00023065"/>
    </source>
</evidence>
<evidence type="ECO:0000259" key="13">
    <source>
        <dbReference type="Pfam" id="PF00593"/>
    </source>
</evidence>
<evidence type="ECO:0000313" key="16">
    <source>
        <dbReference type="Proteomes" id="UP001228044"/>
    </source>
</evidence>
<reference evidence="15 16" key="1">
    <citation type="submission" date="2023-06" db="EMBL/GenBank/DDBJ databases">
        <title>Pelomonas sp. PFR6 16S ribosomal RNA gene Genome sequencing and assembly.</title>
        <authorList>
            <person name="Woo H."/>
        </authorList>
    </citation>
    <scope>NUCLEOTIDE SEQUENCE [LARGE SCALE GENOMIC DNA]</scope>
    <source>
        <strain evidence="15 16">PFR6</strain>
    </source>
</reference>
<evidence type="ECO:0000256" key="9">
    <source>
        <dbReference type="ARBA" id="ARBA00023136"/>
    </source>
</evidence>
<dbReference type="Pfam" id="PF00593">
    <property type="entry name" value="TonB_dep_Rec_b-barrel"/>
    <property type="match status" value="1"/>
</dbReference>
<dbReference type="InterPro" id="IPR039426">
    <property type="entry name" value="TonB-dep_rcpt-like"/>
</dbReference>
<feature type="domain" description="TonB-dependent receptor plug" evidence="14">
    <location>
        <begin position="10"/>
        <end position="118"/>
    </location>
</feature>
<dbReference type="PANTHER" id="PTHR32552:SF81">
    <property type="entry name" value="TONB-DEPENDENT OUTER MEMBRANE RECEPTOR"/>
    <property type="match status" value="1"/>
</dbReference>
<keyword evidence="10 11" id="KW-0998">Cell outer membrane</keyword>
<dbReference type="Proteomes" id="UP001228044">
    <property type="component" value="Unassembled WGS sequence"/>
</dbReference>
<name>A0ABT8DN41_9BURK</name>
<evidence type="ECO:0000256" key="2">
    <source>
        <dbReference type="ARBA" id="ARBA00022448"/>
    </source>
</evidence>
<organism evidence="15 16">
    <name type="scientific">Roseateles violae</name>
    <dbReference type="NCBI Taxonomy" id="3058042"/>
    <lineage>
        <taxon>Bacteria</taxon>
        <taxon>Pseudomonadati</taxon>
        <taxon>Pseudomonadota</taxon>
        <taxon>Betaproteobacteria</taxon>
        <taxon>Burkholderiales</taxon>
        <taxon>Sphaerotilaceae</taxon>
        <taxon>Roseateles</taxon>
    </lineage>
</organism>
<keyword evidence="6" id="KW-0408">Iron</keyword>
<keyword evidence="16" id="KW-1185">Reference proteome</keyword>
<keyword evidence="8 12" id="KW-0798">TonB box</keyword>
<evidence type="ECO:0000256" key="6">
    <source>
        <dbReference type="ARBA" id="ARBA00023004"/>
    </source>
</evidence>
<dbReference type="EMBL" id="JAUHHC010000001">
    <property type="protein sequence ID" value="MDN3919373.1"/>
    <property type="molecule type" value="Genomic_DNA"/>
</dbReference>